<feature type="region of interest" description="Disordered" evidence="4">
    <location>
        <begin position="1"/>
        <end position="33"/>
    </location>
</feature>
<dbReference type="OrthoDB" id="408631at2759"/>
<dbReference type="EC" id="3.1.1.-" evidence="3"/>
<evidence type="ECO:0000256" key="2">
    <source>
        <dbReference type="ARBA" id="ARBA00022801"/>
    </source>
</evidence>
<feature type="compositionally biased region" description="Polar residues" evidence="4">
    <location>
        <begin position="1"/>
        <end position="10"/>
    </location>
</feature>
<feature type="region of interest" description="Disordered" evidence="4">
    <location>
        <begin position="401"/>
        <end position="425"/>
    </location>
</feature>
<sequence>MERNPSSVSNDHTDHKSASVVSPWGLERNSETSNDLPQVDLGYSVYKASAYQQAGDFYEFTNIRYAAPPIGNRRFRPPQPPLSDRTEVQTGLKGNIPVQAIPIWRRGPQAWPYPGAEDCLSLDVKVPRAVWNARKTPVQRAPVLVWIYGGGYTAGSKELFGTGAGLLARSAEPIIYVALNYRLGIYGFLGGRRYVSHGGTANLGLLDQRFALLWIQEHISAFGGDPERVTVMGESAGGGSILHQITAYGGSQGQSPFAQAIIQSPGFYPITRPEVMDHHYQSALDYAGCRHLDDLVRLSEEKLKEINLAVIDQAPYGQFLLGPVVDGVFTPDLPGKLLKAGSFDRDLKIMLGQCYNEGHDYVEPVPISPSYFSAYLDRTFPALTPPVKDFITDSLYPLTAREESARPDQKNSEVTPQPPFSHEPPYYSTPSACLQRLITDAIYIQHNNALSEAFQNQTYNYLMSLAPGTHGTDVSYIFYNEGKEETPLPGLPRVKNPKLAHHLQRYLTNFALYGNPNGHIEGGDLPIMRIRGDEHVVLNFADDGIQEIRDPSAKEHCCWWQKGLFA</sequence>
<dbReference type="EMBL" id="KN847492">
    <property type="protein sequence ID" value="KIW20224.1"/>
    <property type="molecule type" value="Genomic_DNA"/>
</dbReference>
<evidence type="ECO:0000313" key="7">
    <source>
        <dbReference type="Proteomes" id="UP000053328"/>
    </source>
</evidence>
<dbReference type="ESTHER" id="9euro-a0a0d2c9g3">
    <property type="family name" value="Fungal_carboxylesterase_lipase"/>
</dbReference>
<dbReference type="GeneID" id="27327882"/>
<dbReference type="GO" id="GO:0016787">
    <property type="term" value="F:hydrolase activity"/>
    <property type="evidence" value="ECO:0007669"/>
    <property type="project" value="UniProtKB-KW"/>
</dbReference>
<dbReference type="PROSITE" id="PS00122">
    <property type="entry name" value="CARBOXYLESTERASE_B_1"/>
    <property type="match status" value="1"/>
</dbReference>
<evidence type="ECO:0000256" key="3">
    <source>
        <dbReference type="RuleBase" id="RU361235"/>
    </source>
</evidence>
<evidence type="ECO:0000256" key="1">
    <source>
        <dbReference type="ARBA" id="ARBA00005964"/>
    </source>
</evidence>
<dbReference type="RefSeq" id="XP_016240440.1">
    <property type="nucleotide sequence ID" value="XM_016375164.1"/>
</dbReference>
<organism evidence="6 7">
    <name type="scientific">Exophiala spinifera</name>
    <dbReference type="NCBI Taxonomy" id="91928"/>
    <lineage>
        <taxon>Eukaryota</taxon>
        <taxon>Fungi</taxon>
        <taxon>Dikarya</taxon>
        <taxon>Ascomycota</taxon>
        <taxon>Pezizomycotina</taxon>
        <taxon>Eurotiomycetes</taxon>
        <taxon>Chaetothyriomycetidae</taxon>
        <taxon>Chaetothyriales</taxon>
        <taxon>Herpotrichiellaceae</taxon>
        <taxon>Exophiala</taxon>
    </lineage>
</organism>
<dbReference type="InterPro" id="IPR002018">
    <property type="entry name" value="CarbesteraseB"/>
</dbReference>
<dbReference type="InterPro" id="IPR019826">
    <property type="entry name" value="Carboxylesterase_B_AS"/>
</dbReference>
<reference evidence="6 7" key="1">
    <citation type="submission" date="2015-01" db="EMBL/GenBank/DDBJ databases">
        <title>The Genome Sequence of Exophiala spinifera CBS89968.</title>
        <authorList>
            <consortium name="The Broad Institute Genomics Platform"/>
            <person name="Cuomo C."/>
            <person name="de Hoog S."/>
            <person name="Gorbushina A."/>
            <person name="Stielow B."/>
            <person name="Teixiera M."/>
            <person name="Abouelleil A."/>
            <person name="Chapman S.B."/>
            <person name="Priest M."/>
            <person name="Young S.K."/>
            <person name="Wortman J."/>
            <person name="Nusbaum C."/>
            <person name="Birren B."/>
        </authorList>
    </citation>
    <scope>NUCLEOTIDE SEQUENCE [LARGE SCALE GENOMIC DNA]</scope>
    <source>
        <strain evidence="6 7">CBS 89968</strain>
    </source>
</reference>
<proteinExistence type="inferred from homology"/>
<gene>
    <name evidence="6" type="ORF">PV08_00799</name>
</gene>
<dbReference type="HOGENOM" id="CLU_006586_10_5_1"/>
<protein>
    <recommendedName>
        <fullName evidence="3">Carboxylic ester hydrolase</fullName>
        <ecNumber evidence="3">3.1.1.-</ecNumber>
    </recommendedName>
</protein>
<dbReference type="InterPro" id="IPR029058">
    <property type="entry name" value="AB_hydrolase_fold"/>
</dbReference>
<evidence type="ECO:0000256" key="4">
    <source>
        <dbReference type="SAM" id="MobiDB-lite"/>
    </source>
</evidence>
<keyword evidence="7" id="KW-1185">Reference proteome</keyword>
<accession>A0A0D2C9G3</accession>
<feature type="domain" description="Carboxylesterase type B" evidence="5">
    <location>
        <begin position="53"/>
        <end position="519"/>
    </location>
</feature>
<dbReference type="AlphaFoldDB" id="A0A0D2C9G3"/>
<dbReference type="STRING" id="91928.A0A0D2C9G3"/>
<dbReference type="Proteomes" id="UP000053328">
    <property type="component" value="Unassembled WGS sequence"/>
</dbReference>
<dbReference type="SUPFAM" id="SSF53474">
    <property type="entry name" value="alpha/beta-Hydrolases"/>
    <property type="match status" value="1"/>
</dbReference>
<dbReference type="Pfam" id="PF00135">
    <property type="entry name" value="COesterase"/>
    <property type="match status" value="1"/>
</dbReference>
<dbReference type="InterPro" id="IPR050309">
    <property type="entry name" value="Type-B_Carboxylest/Lipase"/>
</dbReference>
<comment type="similarity">
    <text evidence="1 3">Belongs to the type-B carboxylesterase/lipase family.</text>
</comment>
<name>A0A0D2C9G3_9EURO</name>
<dbReference type="VEuPathDB" id="FungiDB:PV08_00799"/>
<feature type="compositionally biased region" description="Basic and acidic residues" evidence="4">
    <location>
        <begin position="401"/>
        <end position="411"/>
    </location>
</feature>
<dbReference type="PANTHER" id="PTHR11559">
    <property type="entry name" value="CARBOXYLESTERASE"/>
    <property type="match status" value="1"/>
</dbReference>
<dbReference type="Gene3D" id="3.40.50.1820">
    <property type="entry name" value="alpha/beta hydrolase"/>
    <property type="match status" value="1"/>
</dbReference>
<evidence type="ECO:0000313" key="6">
    <source>
        <dbReference type="EMBL" id="KIW20224.1"/>
    </source>
</evidence>
<evidence type="ECO:0000259" key="5">
    <source>
        <dbReference type="Pfam" id="PF00135"/>
    </source>
</evidence>
<keyword evidence="2 3" id="KW-0378">Hydrolase</keyword>